<dbReference type="PANTHER" id="PTHR43280">
    <property type="entry name" value="ARAC-FAMILY TRANSCRIPTIONAL REGULATOR"/>
    <property type="match status" value="1"/>
</dbReference>
<feature type="transmembrane region" description="Helical" evidence="4">
    <location>
        <begin position="241"/>
        <end position="261"/>
    </location>
</feature>
<keyword evidence="4" id="KW-0812">Transmembrane</keyword>
<evidence type="ECO:0000259" key="5">
    <source>
        <dbReference type="PROSITE" id="PS01124"/>
    </source>
</evidence>
<organism evidence="6 7">
    <name type="scientific">Cyclobacterium lianum</name>
    <dbReference type="NCBI Taxonomy" id="388280"/>
    <lineage>
        <taxon>Bacteria</taxon>
        <taxon>Pseudomonadati</taxon>
        <taxon>Bacteroidota</taxon>
        <taxon>Cytophagia</taxon>
        <taxon>Cytophagales</taxon>
        <taxon>Cyclobacteriaceae</taxon>
        <taxon>Cyclobacterium</taxon>
    </lineage>
</organism>
<evidence type="ECO:0000313" key="7">
    <source>
        <dbReference type="Proteomes" id="UP000184513"/>
    </source>
</evidence>
<dbReference type="InterPro" id="IPR018062">
    <property type="entry name" value="HTH_AraC-typ_CS"/>
</dbReference>
<name>A0A1M7QQS9_9BACT</name>
<feature type="transmembrane region" description="Helical" evidence="4">
    <location>
        <begin position="51"/>
        <end position="70"/>
    </location>
</feature>
<evidence type="ECO:0000256" key="3">
    <source>
        <dbReference type="ARBA" id="ARBA00023163"/>
    </source>
</evidence>
<evidence type="ECO:0000256" key="4">
    <source>
        <dbReference type="SAM" id="Phobius"/>
    </source>
</evidence>
<feature type="domain" description="HTH araC/xylS-type" evidence="5">
    <location>
        <begin position="300"/>
        <end position="408"/>
    </location>
</feature>
<dbReference type="EMBL" id="FRCY01000022">
    <property type="protein sequence ID" value="SHN33821.1"/>
    <property type="molecule type" value="Genomic_DNA"/>
</dbReference>
<dbReference type="Gene3D" id="1.10.10.60">
    <property type="entry name" value="Homeodomain-like"/>
    <property type="match status" value="1"/>
</dbReference>
<keyword evidence="3" id="KW-0804">Transcription</keyword>
<accession>A0A1M7QQS9</accession>
<reference evidence="6 7" key="1">
    <citation type="submission" date="2016-11" db="EMBL/GenBank/DDBJ databases">
        <authorList>
            <person name="Jaros S."/>
            <person name="Januszkiewicz K."/>
            <person name="Wedrychowicz H."/>
        </authorList>
    </citation>
    <scope>NUCLEOTIDE SEQUENCE [LARGE SCALE GENOMIC DNA]</scope>
    <source>
        <strain evidence="6 7">CGMCC 1.6102</strain>
    </source>
</reference>
<feature type="transmembrane region" description="Helical" evidence="4">
    <location>
        <begin position="20"/>
        <end position="42"/>
    </location>
</feature>
<dbReference type="Proteomes" id="UP000184513">
    <property type="component" value="Unassembled WGS sequence"/>
</dbReference>
<dbReference type="GO" id="GO:0003700">
    <property type="term" value="F:DNA-binding transcription factor activity"/>
    <property type="evidence" value="ECO:0007669"/>
    <property type="project" value="InterPro"/>
</dbReference>
<dbReference type="InterPro" id="IPR009057">
    <property type="entry name" value="Homeodomain-like_sf"/>
</dbReference>
<feature type="transmembrane region" description="Helical" evidence="4">
    <location>
        <begin position="82"/>
        <end position="101"/>
    </location>
</feature>
<evidence type="ECO:0000313" key="6">
    <source>
        <dbReference type="EMBL" id="SHN33821.1"/>
    </source>
</evidence>
<keyword evidence="7" id="KW-1185">Reference proteome</keyword>
<dbReference type="SMART" id="SM00342">
    <property type="entry name" value="HTH_ARAC"/>
    <property type="match status" value="1"/>
</dbReference>
<keyword evidence="1" id="KW-0805">Transcription regulation</keyword>
<proteinExistence type="predicted"/>
<dbReference type="AlphaFoldDB" id="A0A1M7QQS9"/>
<feature type="transmembrane region" description="Helical" evidence="4">
    <location>
        <begin position="208"/>
        <end position="229"/>
    </location>
</feature>
<feature type="transmembrane region" description="Helical" evidence="4">
    <location>
        <begin position="117"/>
        <end position="136"/>
    </location>
</feature>
<protein>
    <submittedName>
        <fullName evidence="6">AraC-type DNA-binding protein</fullName>
    </submittedName>
</protein>
<dbReference type="InterPro" id="IPR018060">
    <property type="entry name" value="HTH_AraC"/>
</dbReference>
<dbReference type="GO" id="GO:0043565">
    <property type="term" value="F:sequence-specific DNA binding"/>
    <property type="evidence" value="ECO:0007669"/>
    <property type="project" value="InterPro"/>
</dbReference>
<keyword evidence="4" id="KW-1133">Transmembrane helix</keyword>
<dbReference type="STRING" id="388280.SAMN04488057_1223"/>
<keyword evidence="4" id="KW-0472">Membrane</keyword>
<dbReference type="PROSITE" id="PS00041">
    <property type="entry name" value="HTH_ARAC_FAMILY_1"/>
    <property type="match status" value="1"/>
</dbReference>
<dbReference type="PROSITE" id="PS01124">
    <property type="entry name" value="HTH_ARAC_FAMILY_2"/>
    <property type="match status" value="1"/>
</dbReference>
<evidence type="ECO:0000256" key="1">
    <source>
        <dbReference type="ARBA" id="ARBA00023015"/>
    </source>
</evidence>
<gene>
    <name evidence="6" type="ORF">SAMN04488057_1223</name>
</gene>
<dbReference type="SUPFAM" id="SSF46689">
    <property type="entry name" value="Homeodomain-like"/>
    <property type="match status" value="1"/>
</dbReference>
<sequence length="416" mass="48459">MAVIFRKKTDQGRHPLSMEVSLLIFINILFLATVNATILIAISHRTGTKTYLLGWSLLFYSLFFLVYFLWFHAGWILRFPHFIRTVNPLMFLTAPFFYFYIRNTLFDRNGLVFKDSLHFIPAILHVLDLMPFYLLSYERKLELAKMFVEDPGTLNLYADGFVPTYAVDSFRILLMSAYLAYSLWLMYRYQPNWINPLHREALRNPLSIATFLFVLITFGYFSYHTFWMIEALAGFQFPGLLSFFTWVTVMGIAVLSIYLHLNPEKLYGLQRNQPADPRDISTVVKDLEKEGKATPDVKSSDTARRINELLTQKQVFLRQDLKVGDFAAMAGVNSRDLSMLLQNEYHKGFRELINHYRVAYAIDKLKEGYLDSRTLDALSRDSGFNSRVTFFNAFKKEIGLSPSEYWSRFQSGEDLS</sequence>
<dbReference type="PANTHER" id="PTHR43280:SF29">
    <property type="entry name" value="ARAC-FAMILY TRANSCRIPTIONAL REGULATOR"/>
    <property type="match status" value="1"/>
</dbReference>
<dbReference type="Pfam" id="PF12833">
    <property type="entry name" value="HTH_18"/>
    <property type="match status" value="1"/>
</dbReference>
<keyword evidence="2 6" id="KW-0238">DNA-binding</keyword>
<evidence type="ECO:0000256" key="2">
    <source>
        <dbReference type="ARBA" id="ARBA00023125"/>
    </source>
</evidence>